<accession>A0A8R1UAW0</accession>
<feature type="region of interest" description="Disordered" evidence="1">
    <location>
        <begin position="12"/>
        <end position="34"/>
    </location>
</feature>
<dbReference type="Proteomes" id="UP000005239">
    <property type="component" value="Unassembled WGS sequence"/>
</dbReference>
<evidence type="ECO:0000256" key="1">
    <source>
        <dbReference type="SAM" id="MobiDB-lite"/>
    </source>
</evidence>
<sequence length="289" mass="34523">MFRRITAFFSEFPSSSTENPPDSSKEAAKNAKMERKRELEICSFVQRKMDIRNLLRVDPSSRQWLDHTDAYAEQAREKELVLEQELGEVTDRPRDENWHRREHETIETITRMMSMLKYQMYDLFQFYHILRWEETRFDIYKAQVEEYLSKYIEDALFIENLMRNFCAYSKNTRYSVAIFRPEHIECIKHRAIAYHLQLRLQEAAYCLEGTALSLPDILWNLKTKEWMLAPTKKAKKNKSGKKQVEKHTLTKKAEQRSKKTTEYMRDCESVLNLIDSGEQTSLLSQQHLT</sequence>
<feature type="compositionally biased region" description="Polar residues" evidence="1">
    <location>
        <begin position="12"/>
        <end position="22"/>
    </location>
</feature>
<proteinExistence type="predicted"/>
<organism evidence="2 3">
    <name type="scientific">Pristionchus pacificus</name>
    <name type="common">Parasitic nematode worm</name>
    <dbReference type="NCBI Taxonomy" id="54126"/>
    <lineage>
        <taxon>Eukaryota</taxon>
        <taxon>Metazoa</taxon>
        <taxon>Ecdysozoa</taxon>
        <taxon>Nematoda</taxon>
        <taxon>Chromadorea</taxon>
        <taxon>Rhabditida</taxon>
        <taxon>Rhabditina</taxon>
        <taxon>Diplogasteromorpha</taxon>
        <taxon>Diplogasteroidea</taxon>
        <taxon>Neodiplogasteridae</taxon>
        <taxon>Pristionchus</taxon>
    </lineage>
</organism>
<feature type="region of interest" description="Disordered" evidence="1">
    <location>
        <begin position="232"/>
        <end position="259"/>
    </location>
</feature>
<evidence type="ECO:0000313" key="3">
    <source>
        <dbReference type="Proteomes" id="UP000005239"/>
    </source>
</evidence>
<keyword evidence="3" id="KW-1185">Reference proteome</keyword>
<feature type="compositionally biased region" description="Basic and acidic residues" evidence="1">
    <location>
        <begin position="242"/>
        <end position="259"/>
    </location>
</feature>
<gene>
    <name evidence="2" type="primary">WBGene00099343</name>
</gene>
<accession>A0A2A6CUN4</accession>
<dbReference type="AlphaFoldDB" id="A0A2A6CUN4"/>
<feature type="compositionally biased region" description="Basic and acidic residues" evidence="1">
    <location>
        <begin position="23"/>
        <end position="34"/>
    </location>
</feature>
<feature type="compositionally biased region" description="Basic residues" evidence="1">
    <location>
        <begin position="232"/>
        <end position="241"/>
    </location>
</feature>
<protein>
    <submittedName>
        <fullName evidence="2">Uncharacterized protein</fullName>
    </submittedName>
</protein>
<name>A0A2A6CUN4_PRIPA</name>
<reference evidence="2" key="2">
    <citation type="submission" date="2022-06" db="UniProtKB">
        <authorList>
            <consortium name="EnsemblMetazoa"/>
        </authorList>
    </citation>
    <scope>IDENTIFICATION</scope>
    <source>
        <strain evidence="2">PS312</strain>
    </source>
</reference>
<evidence type="ECO:0000313" key="2">
    <source>
        <dbReference type="EnsemblMetazoa" id="PPA09789.1"/>
    </source>
</evidence>
<dbReference type="EnsemblMetazoa" id="PPA09789.1">
    <property type="protein sequence ID" value="PPA09789.1"/>
    <property type="gene ID" value="WBGene00099343"/>
</dbReference>
<reference evidence="3" key="1">
    <citation type="journal article" date="2008" name="Nat. Genet.">
        <title>The Pristionchus pacificus genome provides a unique perspective on nematode lifestyle and parasitism.</title>
        <authorList>
            <person name="Dieterich C."/>
            <person name="Clifton S.W."/>
            <person name="Schuster L.N."/>
            <person name="Chinwalla A."/>
            <person name="Delehaunty K."/>
            <person name="Dinkelacker I."/>
            <person name="Fulton L."/>
            <person name="Fulton R."/>
            <person name="Godfrey J."/>
            <person name="Minx P."/>
            <person name="Mitreva M."/>
            <person name="Roeseler W."/>
            <person name="Tian H."/>
            <person name="Witte H."/>
            <person name="Yang S.P."/>
            <person name="Wilson R.K."/>
            <person name="Sommer R.J."/>
        </authorList>
    </citation>
    <scope>NUCLEOTIDE SEQUENCE [LARGE SCALE GENOMIC DNA]</scope>
    <source>
        <strain evidence="3">PS312</strain>
    </source>
</reference>